<dbReference type="STRING" id="57577.A0A2K3P8D3"/>
<dbReference type="GO" id="GO:0034475">
    <property type="term" value="P:U4 snRNA 3'-end processing"/>
    <property type="evidence" value="ECO:0007669"/>
    <property type="project" value="TreeGrafter"/>
</dbReference>
<dbReference type="ExpressionAtlas" id="A0A2K3P8D3">
    <property type="expression patterns" value="baseline"/>
</dbReference>
<dbReference type="Gene3D" id="3.30.230.70">
    <property type="entry name" value="GHMP Kinase, N-terminal domain"/>
    <property type="match status" value="1"/>
</dbReference>
<dbReference type="Pfam" id="PF01138">
    <property type="entry name" value="RNase_PH"/>
    <property type="match status" value="1"/>
</dbReference>
<dbReference type="GO" id="GO:0000467">
    <property type="term" value="P:exonucleolytic trimming to generate mature 3'-end of 5.8S rRNA from tricistronic rRNA transcript (SSU-rRNA, 5.8S rRNA, LSU-rRNA)"/>
    <property type="evidence" value="ECO:0007669"/>
    <property type="project" value="TreeGrafter"/>
</dbReference>
<evidence type="ECO:0000313" key="11">
    <source>
        <dbReference type="EMBL" id="PNY11536.1"/>
    </source>
</evidence>
<organism evidence="11 12">
    <name type="scientific">Trifolium pratense</name>
    <name type="common">Red clover</name>
    <dbReference type="NCBI Taxonomy" id="57577"/>
    <lineage>
        <taxon>Eukaryota</taxon>
        <taxon>Viridiplantae</taxon>
        <taxon>Streptophyta</taxon>
        <taxon>Embryophyta</taxon>
        <taxon>Tracheophyta</taxon>
        <taxon>Spermatophyta</taxon>
        <taxon>Magnoliopsida</taxon>
        <taxon>eudicotyledons</taxon>
        <taxon>Gunneridae</taxon>
        <taxon>Pentapetalae</taxon>
        <taxon>rosids</taxon>
        <taxon>fabids</taxon>
        <taxon>Fabales</taxon>
        <taxon>Fabaceae</taxon>
        <taxon>Papilionoideae</taxon>
        <taxon>50 kb inversion clade</taxon>
        <taxon>NPAAA clade</taxon>
        <taxon>Hologalegina</taxon>
        <taxon>IRL clade</taxon>
        <taxon>Trifolieae</taxon>
        <taxon>Trifolium</taxon>
    </lineage>
</organism>
<dbReference type="GO" id="GO:0071028">
    <property type="term" value="P:nuclear mRNA surveillance"/>
    <property type="evidence" value="ECO:0007669"/>
    <property type="project" value="TreeGrafter"/>
</dbReference>
<evidence type="ECO:0000259" key="10">
    <source>
        <dbReference type="Pfam" id="PF01138"/>
    </source>
</evidence>
<dbReference type="PANTHER" id="PTHR11097">
    <property type="entry name" value="EXOSOME COMPLEX EXONUCLEASE RIBOSOMAL RNA PROCESSING PROTEIN"/>
    <property type="match status" value="1"/>
</dbReference>
<dbReference type="Proteomes" id="UP000236291">
    <property type="component" value="Unassembled WGS sequence"/>
</dbReference>
<accession>A0A2K3P8D3</accession>
<comment type="caution">
    <text evidence="11">The sequence shown here is derived from an EMBL/GenBank/DDBJ whole genome shotgun (WGS) entry which is preliminary data.</text>
</comment>
<dbReference type="EMBL" id="ASHM01004607">
    <property type="protein sequence ID" value="PNY11536.1"/>
    <property type="molecule type" value="Genomic_DNA"/>
</dbReference>
<dbReference type="AlphaFoldDB" id="A0A2K3P8D3"/>
<evidence type="ECO:0000256" key="9">
    <source>
        <dbReference type="ARBA" id="ARBA00030617"/>
    </source>
</evidence>
<evidence type="ECO:0000256" key="2">
    <source>
        <dbReference type="ARBA" id="ARBA00004604"/>
    </source>
</evidence>
<dbReference type="GO" id="GO:0071035">
    <property type="term" value="P:nuclear polyadenylation-dependent rRNA catabolic process"/>
    <property type="evidence" value="ECO:0007669"/>
    <property type="project" value="TreeGrafter"/>
</dbReference>
<dbReference type="GO" id="GO:0016075">
    <property type="term" value="P:rRNA catabolic process"/>
    <property type="evidence" value="ECO:0007669"/>
    <property type="project" value="TreeGrafter"/>
</dbReference>
<keyword evidence="5" id="KW-0698">rRNA processing</keyword>
<evidence type="ECO:0000256" key="5">
    <source>
        <dbReference type="ARBA" id="ARBA00022552"/>
    </source>
</evidence>
<evidence type="ECO:0000256" key="3">
    <source>
        <dbReference type="ARBA" id="ARBA00006678"/>
    </source>
</evidence>
<evidence type="ECO:0000256" key="8">
    <source>
        <dbReference type="ARBA" id="ARBA00023242"/>
    </source>
</evidence>
<dbReference type="SUPFAM" id="SSF54211">
    <property type="entry name" value="Ribosomal protein S5 domain 2-like"/>
    <property type="match status" value="1"/>
</dbReference>
<dbReference type="GO" id="GO:0000177">
    <property type="term" value="C:cytoplasmic exosome (RNase complex)"/>
    <property type="evidence" value="ECO:0007669"/>
    <property type="project" value="TreeGrafter"/>
</dbReference>
<dbReference type="PANTHER" id="PTHR11097:SF9">
    <property type="entry name" value="EXOSOME COMPLEX COMPONENT RRP43"/>
    <property type="match status" value="1"/>
</dbReference>
<dbReference type="GO" id="GO:0005730">
    <property type="term" value="C:nucleolus"/>
    <property type="evidence" value="ECO:0007669"/>
    <property type="project" value="UniProtKB-SubCell"/>
</dbReference>
<reference evidence="11 12" key="1">
    <citation type="journal article" date="2014" name="Am. J. Bot.">
        <title>Genome assembly and annotation for red clover (Trifolium pratense; Fabaceae).</title>
        <authorList>
            <person name="Istvanek J."/>
            <person name="Jaros M."/>
            <person name="Krenek A."/>
            <person name="Repkova J."/>
        </authorList>
    </citation>
    <scope>NUCLEOTIDE SEQUENCE [LARGE SCALE GENOMIC DNA]</scope>
    <source>
        <strain evidence="12">cv. Tatra</strain>
        <tissue evidence="11">Young leaves</tissue>
    </source>
</reference>
<dbReference type="InterPro" id="IPR001247">
    <property type="entry name" value="ExoRNase_PH_dom1"/>
</dbReference>
<gene>
    <name evidence="11" type="ORF">L195_g008144</name>
</gene>
<proteinExistence type="inferred from homology"/>
<keyword evidence="8" id="KW-0539">Nucleus</keyword>
<evidence type="ECO:0000313" key="12">
    <source>
        <dbReference type="Proteomes" id="UP000236291"/>
    </source>
</evidence>
<comment type="subcellular location">
    <subcellularLocation>
        <location evidence="1">Cytoplasm</location>
    </subcellularLocation>
    <subcellularLocation>
        <location evidence="2">Nucleus</location>
        <location evidence="2">Nucleolus</location>
    </subcellularLocation>
</comment>
<protein>
    <recommendedName>
        <fullName evidence="9">Ribosomal RNA-processing protein 43</fullName>
    </recommendedName>
</protein>
<dbReference type="GO" id="GO:0034476">
    <property type="term" value="P:U5 snRNA 3'-end processing"/>
    <property type="evidence" value="ECO:0007669"/>
    <property type="project" value="TreeGrafter"/>
</dbReference>
<dbReference type="GO" id="GO:0071038">
    <property type="term" value="P:TRAMP-dependent tRNA surveillance pathway"/>
    <property type="evidence" value="ECO:0007669"/>
    <property type="project" value="TreeGrafter"/>
</dbReference>
<feature type="domain" description="Exoribonuclease phosphorolytic" evidence="10">
    <location>
        <begin position="45"/>
        <end position="188"/>
    </location>
</feature>
<keyword evidence="7" id="KW-0694">RNA-binding</keyword>
<dbReference type="InterPro" id="IPR020568">
    <property type="entry name" value="Ribosomal_Su5_D2-typ_SF"/>
</dbReference>
<keyword evidence="6" id="KW-0271">Exosome</keyword>
<dbReference type="GO" id="GO:0000176">
    <property type="term" value="C:nuclear exosome (RNase complex)"/>
    <property type="evidence" value="ECO:0007669"/>
    <property type="project" value="TreeGrafter"/>
</dbReference>
<evidence type="ECO:0000256" key="6">
    <source>
        <dbReference type="ARBA" id="ARBA00022835"/>
    </source>
</evidence>
<reference evidence="11 12" key="2">
    <citation type="journal article" date="2017" name="Front. Plant Sci.">
        <title>Gene Classification and Mining of Molecular Markers Useful in Red Clover (Trifolium pratense) Breeding.</title>
        <authorList>
            <person name="Istvanek J."/>
            <person name="Dluhosova J."/>
            <person name="Dluhos P."/>
            <person name="Patkova L."/>
            <person name="Nedelnik J."/>
            <person name="Repkova J."/>
        </authorList>
    </citation>
    <scope>NUCLEOTIDE SEQUENCE [LARGE SCALE GENOMIC DNA]</scope>
    <source>
        <strain evidence="12">cv. Tatra</strain>
        <tissue evidence="11">Young leaves</tissue>
    </source>
</reference>
<evidence type="ECO:0000256" key="1">
    <source>
        <dbReference type="ARBA" id="ARBA00004496"/>
    </source>
</evidence>
<dbReference type="GO" id="GO:0034473">
    <property type="term" value="P:U1 snRNA 3'-end processing"/>
    <property type="evidence" value="ECO:0007669"/>
    <property type="project" value="TreeGrafter"/>
</dbReference>
<evidence type="ECO:0000256" key="4">
    <source>
        <dbReference type="ARBA" id="ARBA00022490"/>
    </source>
</evidence>
<dbReference type="InterPro" id="IPR050590">
    <property type="entry name" value="Exosome_comp_Rrp42_subfam"/>
</dbReference>
<name>A0A2K3P8D3_TRIPR</name>
<comment type="similarity">
    <text evidence="3">Belongs to the RNase PH family.</text>
</comment>
<evidence type="ECO:0000256" key="7">
    <source>
        <dbReference type="ARBA" id="ARBA00022884"/>
    </source>
</evidence>
<dbReference type="InterPro" id="IPR027408">
    <property type="entry name" value="PNPase/RNase_PH_dom_sf"/>
</dbReference>
<dbReference type="GO" id="GO:0035925">
    <property type="term" value="F:mRNA 3'-UTR AU-rich region binding"/>
    <property type="evidence" value="ECO:0007669"/>
    <property type="project" value="TreeGrafter"/>
</dbReference>
<sequence length="306" mass="33380">MSVPNATEDLSSEVEVDAFRRLFPVRYFERHLSESIRPDGRPLKEARDTSIFLGSVASANGSALVKIGSTTMLTAIKMEVMTPSLETPDEGCLAIDFHMPAICSPIVRPGRPAEAEPVVSKQLSDTISRQVLIFHVALSGMIDLKELSLVSGKAAWMAYLDIYCLDADGALFDTALLSAVAALSHAVIVTNADSAQSLMSSSKRSKPKCEDCRNMRQIGIDERVNADSKLEYDIKHHTTTLEWKSTKPLNPHHISKSISHAVIFGLSIVSSNQETDLGLKYTLAKGGVFVIWITYLVHAAEGKHGE</sequence>
<keyword evidence="4" id="KW-0963">Cytoplasm</keyword>